<dbReference type="GeneID" id="120267219"/>
<reference evidence="3" key="1">
    <citation type="submission" date="2025-08" db="UniProtKB">
        <authorList>
            <consortium name="RefSeq"/>
        </authorList>
    </citation>
    <scope>IDENTIFICATION</scope>
</reference>
<dbReference type="Pfam" id="PF07727">
    <property type="entry name" value="RVT_2"/>
    <property type="match status" value="1"/>
</dbReference>
<organism evidence="2 3">
    <name type="scientific">Dioscorea cayennensis subsp. rotundata</name>
    <name type="common">White Guinea yam</name>
    <name type="synonym">Dioscorea rotundata</name>
    <dbReference type="NCBI Taxonomy" id="55577"/>
    <lineage>
        <taxon>Eukaryota</taxon>
        <taxon>Viridiplantae</taxon>
        <taxon>Streptophyta</taxon>
        <taxon>Embryophyta</taxon>
        <taxon>Tracheophyta</taxon>
        <taxon>Spermatophyta</taxon>
        <taxon>Magnoliopsida</taxon>
        <taxon>Liliopsida</taxon>
        <taxon>Dioscoreales</taxon>
        <taxon>Dioscoreaceae</taxon>
        <taxon>Dioscorea</taxon>
    </lineage>
</organism>
<name>A0AB40BWS2_DIOCR</name>
<keyword evidence="2" id="KW-1185">Reference proteome</keyword>
<sequence length="122" mass="14106">MLTTLQEPQTYEEAIVDPNWQNAMQKEFDALEANKIWELVTLPKGNKSISRKWVYKLKYKADGSIEKHKDRLIVKGLTQKNGVDYSKIFSPITKMTTVRSLIAMVIKRGWKLIGMQVYMPTA</sequence>
<gene>
    <name evidence="3" type="primary">LOC120267219</name>
</gene>
<dbReference type="Proteomes" id="UP001515500">
    <property type="component" value="Chromosome 8"/>
</dbReference>
<evidence type="ECO:0000313" key="2">
    <source>
        <dbReference type="Proteomes" id="UP001515500"/>
    </source>
</evidence>
<feature type="domain" description="Reverse transcriptase Ty1/copia-type" evidence="1">
    <location>
        <begin position="34"/>
        <end position="117"/>
    </location>
</feature>
<evidence type="ECO:0000313" key="3">
    <source>
        <dbReference type="RefSeq" id="XP_039130844.1"/>
    </source>
</evidence>
<accession>A0AB40BWS2</accession>
<dbReference type="RefSeq" id="XP_039130844.1">
    <property type="nucleotide sequence ID" value="XM_039274910.1"/>
</dbReference>
<dbReference type="AlphaFoldDB" id="A0AB40BWS2"/>
<dbReference type="InterPro" id="IPR013103">
    <property type="entry name" value="RVT_2"/>
</dbReference>
<evidence type="ECO:0000259" key="1">
    <source>
        <dbReference type="Pfam" id="PF07727"/>
    </source>
</evidence>
<protein>
    <submittedName>
        <fullName evidence="3">Uncharacterized mitochondrial protein AtMg00820-like</fullName>
    </submittedName>
</protein>
<proteinExistence type="predicted"/>